<evidence type="ECO:0000259" key="4">
    <source>
        <dbReference type="Pfam" id="PF07992"/>
    </source>
</evidence>
<dbReference type="InterPro" id="IPR050097">
    <property type="entry name" value="Ferredoxin-NADP_redctase_2"/>
</dbReference>
<dbReference type="Proteomes" id="UP000054314">
    <property type="component" value="Unassembled WGS sequence"/>
</dbReference>
<feature type="domain" description="FAD/NAD(P)-binding" evidence="4">
    <location>
        <begin position="8"/>
        <end position="289"/>
    </location>
</feature>
<sequence length="318" mass="32917">MSTQADVDVLVVGAGPAGLNGALVLARSRRTVLVVDAGAPRNAPAPHMHGYLGLEGASPADLIERGRAEVTGYGAEVRSGTVCTLTLDDGGGHVRATLADGDVLTARRALVTTGLTDVLPTVPGLTDRWGLDVLHCPYCHGWEARDQAVAVLATTAAEADKALVMHQWSDDVVLVLHGPGPSDLTERTRAALEALGVRLDTGPVERLQVEGGRLTGVRMRDGRSLPCDILVVQPTVRARDDLLTALGAQVRSGPYGELVVTETDGFTGLPGVWAAGNVTDPAAQVVTSAADGYRAALSIDASLMTEDVDAAIAASSRT</sequence>
<evidence type="ECO:0000313" key="6">
    <source>
        <dbReference type="Proteomes" id="UP000054314"/>
    </source>
</evidence>
<proteinExistence type="predicted"/>
<keyword evidence="6" id="KW-1185">Reference proteome</keyword>
<dbReference type="RefSeq" id="WP_035056678.1">
    <property type="nucleotide sequence ID" value="NZ_AXCZ01000005.1"/>
</dbReference>
<dbReference type="OrthoDB" id="9786503at2"/>
<comment type="catalytic activity">
    <reaction evidence="3">
        <text>[thioredoxin]-dithiol + NADP(+) = [thioredoxin]-disulfide + NADPH + H(+)</text>
        <dbReference type="Rhea" id="RHEA:20345"/>
        <dbReference type="Rhea" id="RHEA-COMP:10698"/>
        <dbReference type="Rhea" id="RHEA-COMP:10700"/>
        <dbReference type="ChEBI" id="CHEBI:15378"/>
        <dbReference type="ChEBI" id="CHEBI:29950"/>
        <dbReference type="ChEBI" id="CHEBI:50058"/>
        <dbReference type="ChEBI" id="CHEBI:57783"/>
        <dbReference type="ChEBI" id="CHEBI:58349"/>
        <dbReference type="EC" id="1.8.1.9"/>
    </reaction>
</comment>
<dbReference type="PRINTS" id="PR00368">
    <property type="entry name" value="FADPNR"/>
</dbReference>
<evidence type="ECO:0000256" key="1">
    <source>
        <dbReference type="ARBA" id="ARBA00022630"/>
    </source>
</evidence>
<keyword evidence="1" id="KW-0285">Flavoprotein</keyword>
<reference evidence="5 6" key="1">
    <citation type="submission" date="2013-08" db="EMBL/GenBank/DDBJ databases">
        <title>Genome sequencing of Cellulomonas bogoriensis 69B4.</title>
        <authorList>
            <person name="Chen F."/>
            <person name="Li Y."/>
            <person name="Wang G."/>
        </authorList>
    </citation>
    <scope>NUCLEOTIDE SEQUENCE [LARGE SCALE GENOMIC DNA]</scope>
    <source>
        <strain evidence="5 6">69B4</strain>
    </source>
</reference>
<accession>A0A0A0C132</accession>
<dbReference type="EMBL" id="AXCZ01000005">
    <property type="protein sequence ID" value="KGM14338.1"/>
    <property type="molecule type" value="Genomic_DNA"/>
</dbReference>
<dbReference type="AlphaFoldDB" id="A0A0A0C132"/>
<dbReference type="InterPro" id="IPR023753">
    <property type="entry name" value="FAD/NAD-binding_dom"/>
</dbReference>
<evidence type="ECO:0000313" key="5">
    <source>
        <dbReference type="EMBL" id="KGM14338.1"/>
    </source>
</evidence>
<protein>
    <submittedName>
        <fullName evidence="5">Thioredoxin reductase</fullName>
    </submittedName>
</protein>
<dbReference type="Pfam" id="PF07992">
    <property type="entry name" value="Pyr_redox_2"/>
    <property type="match status" value="1"/>
</dbReference>
<organism evidence="5 6">
    <name type="scientific">Cellulomonas bogoriensis 69B4 = DSM 16987</name>
    <dbReference type="NCBI Taxonomy" id="1386082"/>
    <lineage>
        <taxon>Bacteria</taxon>
        <taxon>Bacillati</taxon>
        <taxon>Actinomycetota</taxon>
        <taxon>Actinomycetes</taxon>
        <taxon>Micrococcales</taxon>
        <taxon>Cellulomonadaceae</taxon>
        <taxon>Cellulomonas</taxon>
    </lineage>
</organism>
<evidence type="ECO:0000256" key="3">
    <source>
        <dbReference type="ARBA" id="ARBA00048132"/>
    </source>
</evidence>
<dbReference type="PRINTS" id="PR00469">
    <property type="entry name" value="PNDRDTASEII"/>
</dbReference>
<dbReference type="GO" id="GO:0004791">
    <property type="term" value="F:thioredoxin-disulfide reductase (NADPH) activity"/>
    <property type="evidence" value="ECO:0007669"/>
    <property type="project" value="UniProtKB-EC"/>
</dbReference>
<keyword evidence="2" id="KW-0560">Oxidoreductase</keyword>
<dbReference type="InterPro" id="IPR036188">
    <property type="entry name" value="FAD/NAD-bd_sf"/>
</dbReference>
<dbReference type="PANTHER" id="PTHR48105">
    <property type="entry name" value="THIOREDOXIN REDUCTASE 1-RELATED-RELATED"/>
    <property type="match status" value="1"/>
</dbReference>
<evidence type="ECO:0000256" key="2">
    <source>
        <dbReference type="ARBA" id="ARBA00023002"/>
    </source>
</evidence>
<comment type="caution">
    <text evidence="5">The sequence shown here is derived from an EMBL/GenBank/DDBJ whole genome shotgun (WGS) entry which is preliminary data.</text>
</comment>
<gene>
    <name evidence="5" type="ORF">N869_13870</name>
</gene>
<dbReference type="SUPFAM" id="SSF51905">
    <property type="entry name" value="FAD/NAD(P)-binding domain"/>
    <property type="match status" value="1"/>
</dbReference>
<name>A0A0A0C132_9CELL</name>
<dbReference type="Gene3D" id="3.50.50.60">
    <property type="entry name" value="FAD/NAD(P)-binding domain"/>
    <property type="match status" value="2"/>
</dbReference>